<comment type="similarity">
    <text evidence="1">Belongs to the complex I 24 kDa subunit family.</text>
</comment>
<evidence type="ECO:0000256" key="6">
    <source>
        <dbReference type="ARBA" id="ARBA00023014"/>
    </source>
</evidence>
<name>R8B4P0_9GAMM</name>
<accession>R8B4P0</accession>
<comment type="cofactor">
    <cofactor evidence="9">
        <name>[2Fe-2S] cluster</name>
        <dbReference type="ChEBI" id="CHEBI:190135"/>
    </cofactor>
</comment>
<dbReference type="SUPFAM" id="SSF52833">
    <property type="entry name" value="Thioredoxin-like"/>
    <property type="match status" value="1"/>
</dbReference>
<dbReference type="GO" id="GO:0046872">
    <property type="term" value="F:metal ion binding"/>
    <property type="evidence" value="ECO:0007669"/>
    <property type="project" value="UniProtKB-KW"/>
</dbReference>
<dbReference type="NCBIfam" id="NF004638">
    <property type="entry name" value="PRK05988.1"/>
    <property type="match status" value="1"/>
</dbReference>
<proteinExistence type="inferred from homology"/>
<evidence type="ECO:0000256" key="7">
    <source>
        <dbReference type="ARBA" id="ARBA00031580"/>
    </source>
</evidence>
<dbReference type="RefSeq" id="WP_012136523.1">
    <property type="nucleotide sequence ID" value="NZ_KE007306.1"/>
</dbReference>
<dbReference type="Gene3D" id="1.10.10.1590">
    <property type="entry name" value="NADH-quinone oxidoreductase subunit E"/>
    <property type="match status" value="1"/>
</dbReference>
<keyword evidence="6 10" id="KW-0411">Iron-sulfur</keyword>
<dbReference type="PANTHER" id="PTHR43342">
    <property type="entry name" value="NADH-QUINONE OXIDOREDUCTASE, E SUBUNIT"/>
    <property type="match status" value="1"/>
</dbReference>
<evidence type="ECO:0000256" key="9">
    <source>
        <dbReference type="ARBA" id="ARBA00034078"/>
    </source>
</evidence>
<evidence type="ECO:0000256" key="10">
    <source>
        <dbReference type="PIRSR" id="PIRSR000216-1"/>
    </source>
</evidence>
<dbReference type="InterPro" id="IPR041921">
    <property type="entry name" value="NuoE_N"/>
</dbReference>
<gene>
    <name evidence="11" type="ORF">MARLIPOL_02620</name>
</gene>
<protein>
    <recommendedName>
        <fullName evidence="2">NADH-quinone oxidoreductase subunit E</fullName>
    </recommendedName>
    <alternativeName>
        <fullName evidence="7">NADH dehydrogenase I subunit E</fullName>
    </alternativeName>
    <alternativeName>
        <fullName evidence="8">NDH-1 subunit E</fullName>
    </alternativeName>
</protein>
<comment type="caution">
    <text evidence="11">The sequence shown here is derived from an EMBL/GenBank/DDBJ whole genome shotgun (WGS) entry which is preliminary data.</text>
</comment>
<evidence type="ECO:0000256" key="3">
    <source>
        <dbReference type="ARBA" id="ARBA00022714"/>
    </source>
</evidence>
<keyword evidence="4 10" id="KW-0479">Metal-binding</keyword>
<dbReference type="PIRSF" id="PIRSF000216">
    <property type="entry name" value="NADH_DH_24kDa"/>
    <property type="match status" value="1"/>
</dbReference>
<dbReference type="HOGENOM" id="CLU_054362_2_2_6"/>
<dbReference type="EMBL" id="ASAD01000006">
    <property type="protein sequence ID" value="EON93563.1"/>
    <property type="molecule type" value="Genomic_DNA"/>
</dbReference>
<evidence type="ECO:0000256" key="5">
    <source>
        <dbReference type="ARBA" id="ARBA00023004"/>
    </source>
</evidence>
<evidence type="ECO:0000313" key="11">
    <source>
        <dbReference type="EMBL" id="EON93563.1"/>
    </source>
</evidence>
<keyword evidence="12" id="KW-1185">Reference proteome</keyword>
<dbReference type="InterPro" id="IPR028431">
    <property type="entry name" value="NADP_DH_HndA-like"/>
</dbReference>
<dbReference type="GO" id="GO:0051537">
    <property type="term" value="F:2 iron, 2 sulfur cluster binding"/>
    <property type="evidence" value="ECO:0007669"/>
    <property type="project" value="UniProtKB-KW"/>
</dbReference>
<dbReference type="STRING" id="1318628.MARLIPOL_02620"/>
<dbReference type="OrthoDB" id="9807941at2"/>
<organism evidence="11 12">
    <name type="scientific">Marinobacter lipolyticus SM19</name>
    <dbReference type="NCBI Taxonomy" id="1318628"/>
    <lineage>
        <taxon>Bacteria</taxon>
        <taxon>Pseudomonadati</taxon>
        <taxon>Pseudomonadota</taxon>
        <taxon>Gammaproteobacteria</taxon>
        <taxon>Pseudomonadales</taxon>
        <taxon>Marinobacteraceae</taxon>
        <taxon>Marinobacter</taxon>
    </lineage>
</organism>
<feature type="binding site" evidence="10">
    <location>
        <position position="124"/>
    </location>
    <ligand>
        <name>[2Fe-2S] cluster</name>
        <dbReference type="ChEBI" id="CHEBI:190135"/>
    </ligand>
</feature>
<sequence>MQEPNINDQDNRMTQLIEQHQHLPGALLPLLHAVQLTFGYIPHTTVPAIAEALALSRAEVHGVISFYHGFRSQPCGRHLLQICCAEACQARGSRQLVEHTRQKLGVDFHQTTADGEITLEPVYCLGNCATGPSVRIGDRILGRVDPAAMDRLLDDLTRVPLRFQSPPPETSDTKRGPQ</sequence>
<evidence type="ECO:0000256" key="8">
    <source>
        <dbReference type="ARBA" id="ARBA00032788"/>
    </source>
</evidence>
<dbReference type="eggNOG" id="COG1905">
    <property type="taxonomic scope" value="Bacteria"/>
</dbReference>
<evidence type="ECO:0000313" key="12">
    <source>
        <dbReference type="Proteomes" id="UP000016540"/>
    </source>
</evidence>
<evidence type="ECO:0000256" key="1">
    <source>
        <dbReference type="ARBA" id="ARBA00010643"/>
    </source>
</evidence>
<feature type="binding site" evidence="10">
    <location>
        <position position="128"/>
    </location>
    <ligand>
        <name>[2Fe-2S] cluster</name>
        <dbReference type="ChEBI" id="CHEBI:190135"/>
    </ligand>
</feature>
<dbReference type="PATRIC" id="fig|1318628.3.peg.525"/>
<dbReference type="CDD" id="cd03081">
    <property type="entry name" value="TRX_Fd_NuoE_FDH_gamma"/>
    <property type="match status" value="1"/>
</dbReference>
<evidence type="ECO:0000256" key="2">
    <source>
        <dbReference type="ARBA" id="ARBA00019898"/>
    </source>
</evidence>
<dbReference type="Gene3D" id="3.40.30.10">
    <property type="entry name" value="Glutaredoxin"/>
    <property type="match status" value="1"/>
</dbReference>
<keyword evidence="5 10" id="KW-0408">Iron</keyword>
<dbReference type="GO" id="GO:0016491">
    <property type="term" value="F:oxidoreductase activity"/>
    <property type="evidence" value="ECO:0007669"/>
    <property type="project" value="InterPro"/>
</dbReference>
<keyword evidence="3 10" id="KW-0001">2Fe-2S</keyword>
<evidence type="ECO:0000256" key="4">
    <source>
        <dbReference type="ARBA" id="ARBA00022723"/>
    </source>
</evidence>
<feature type="binding site" evidence="10">
    <location>
        <position position="83"/>
    </location>
    <ligand>
        <name>[2Fe-2S] cluster</name>
        <dbReference type="ChEBI" id="CHEBI:190135"/>
    </ligand>
</feature>
<comment type="cofactor">
    <cofactor evidence="10">
        <name>[2Fe-2S] cluster</name>
        <dbReference type="ChEBI" id="CHEBI:190135"/>
    </cofactor>
    <text evidence="10">Binds 1 [2Fe-2S] cluster.</text>
</comment>
<feature type="binding site" evidence="10">
    <location>
        <position position="88"/>
    </location>
    <ligand>
        <name>[2Fe-2S] cluster</name>
        <dbReference type="ChEBI" id="CHEBI:190135"/>
    </ligand>
</feature>
<reference evidence="11 12" key="1">
    <citation type="journal article" date="2013" name="Genome Announc.">
        <title>Draft Genome Sequence of the Moderately Halophilic Bacterium Marinobacter lipolyticus Strain SM19.</title>
        <authorList>
            <person name="Papke R.T."/>
            <person name="de la Haba R.R."/>
            <person name="Infante-Dominguez C."/>
            <person name="Perez D."/>
            <person name="Sanchez-Porro C."/>
            <person name="Lapierre P."/>
            <person name="Ventosa A."/>
        </authorList>
    </citation>
    <scope>NUCLEOTIDE SEQUENCE [LARGE SCALE GENOMIC DNA]</scope>
    <source>
        <strain evidence="11 12">SM19</strain>
    </source>
</reference>
<dbReference type="PANTHER" id="PTHR43342:SF1">
    <property type="entry name" value="BIFURCATING [FEFE] HYDROGENASE GAMMA SUBUNIT"/>
    <property type="match status" value="1"/>
</dbReference>
<dbReference type="Proteomes" id="UP000016540">
    <property type="component" value="Unassembled WGS sequence"/>
</dbReference>
<dbReference type="InterPro" id="IPR036249">
    <property type="entry name" value="Thioredoxin-like_sf"/>
</dbReference>
<dbReference type="Pfam" id="PF01257">
    <property type="entry name" value="2Fe-2S_thioredx"/>
    <property type="match status" value="1"/>
</dbReference>
<dbReference type="AlphaFoldDB" id="R8B4P0"/>
<dbReference type="InterPro" id="IPR002023">
    <property type="entry name" value="NuoE-like"/>
</dbReference>